<name>A0A0K1ER06_CHOCO</name>
<organism evidence="2 3">
    <name type="scientific">Chondromyces crocatus</name>
    <dbReference type="NCBI Taxonomy" id="52"/>
    <lineage>
        <taxon>Bacteria</taxon>
        <taxon>Pseudomonadati</taxon>
        <taxon>Myxococcota</taxon>
        <taxon>Polyangia</taxon>
        <taxon>Polyangiales</taxon>
        <taxon>Polyangiaceae</taxon>
        <taxon>Chondromyces</taxon>
    </lineage>
</organism>
<dbReference type="STRING" id="52.CMC5_074800"/>
<dbReference type="RefSeq" id="WP_050434748.1">
    <property type="nucleotide sequence ID" value="NZ_CP012159.1"/>
</dbReference>
<dbReference type="InterPro" id="IPR036388">
    <property type="entry name" value="WH-like_DNA-bd_sf"/>
</dbReference>
<dbReference type="InterPro" id="IPR005149">
    <property type="entry name" value="Tscrpt_reg_PadR_N"/>
</dbReference>
<evidence type="ECO:0000313" key="3">
    <source>
        <dbReference type="Proteomes" id="UP000067626"/>
    </source>
</evidence>
<dbReference type="AlphaFoldDB" id="A0A0K1ER06"/>
<accession>A0A0K1ER06</accession>
<evidence type="ECO:0000259" key="1">
    <source>
        <dbReference type="Pfam" id="PF03551"/>
    </source>
</evidence>
<proteinExistence type="predicted"/>
<dbReference type="PANTHER" id="PTHR33169">
    <property type="entry name" value="PADR-FAMILY TRANSCRIPTIONAL REGULATOR"/>
    <property type="match status" value="1"/>
</dbReference>
<dbReference type="PANTHER" id="PTHR33169:SF14">
    <property type="entry name" value="TRANSCRIPTIONAL REGULATOR RV3488"/>
    <property type="match status" value="1"/>
</dbReference>
<dbReference type="KEGG" id="ccro:CMC5_074800"/>
<dbReference type="Proteomes" id="UP000067626">
    <property type="component" value="Chromosome"/>
</dbReference>
<gene>
    <name evidence="2" type="ORF">CMC5_074800</name>
</gene>
<dbReference type="Gene3D" id="1.10.10.10">
    <property type="entry name" value="Winged helix-like DNA-binding domain superfamily/Winged helix DNA-binding domain"/>
    <property type="match status" value="1"/>
</dbReference>
<evidence type="ECO:0000313" key="2">
    <source>
        <dbReference type="EMBL" id="AKT43249.1"/>
    </source>
</evidence>
<dbReference type="SUPFAM" id="SSF46785">
    <property type="entry name" value="Winged helix' DNA-binding domain"/>
    <property type="match status" value="1"/>
</dbReference>
<reference evidence="2 3" key="1">
    <citation type="submission" date="2015-07" db="EMBL/GenBank/DDBJ databases">
        <title>Genome analysis of myxobacterium Chondromyces crocatus Cm c5 reveals a high potential for natural compound synthesis and the genetic basis for the loss of fruiting body formation.</title>
        <authorList>
            <person name="Zaburannyi N."/>
            <person name="Bunk B."/>
            <person name="Maier J."/>
            <person name="Overmann J."/>
            <person name="Mueller R."/>
        </authorList>
    </citation>
    <scope>NUCLEOTIDE SEQUENCE [LARGE SCALE GENOMIC DNA]</scope>
    <source>
        <strain evidence="2 3">Cm c5</strain>
    </source>
</reference>
<sequence length="105" mass="11860">MDAPINAKAALLQALLRGPGYGLDLIERVKQQTEGRLVLGQGSIYPTLRDLNREGFVESYEAPRLKERGGRPRIMYRLTPLGAQLAMEHRDTVLLLFWPSPETTR</sequence>
<feature type="domain" description="Transcription regulator PadR N-terminal" evidence="1">
    <location>
        <begin position="11"/>
        <end position="84"/>
    </location>
</feature>
<dbReference type="Pfam" id="PF03551">
    <property type="entry name" value="PadR"/>
    <property type="match status" value="1"/>
</dbReference>
<dbReference type="EMBL" id="CP012159">
    <property type="protein sequence ID" value="AKT43249.1"/>
    <property type="molecule type" value="Genomic_DNA"/>
</dbReference>
<dbReference type="InterPro" id="IPR036390">
    <property type="entry name" value="WH_DNA-bd_sf"/>
</dbReference>
<dbReference type="InterPro" id="IPR052509">
    <property type="entry name" value="Metal_resp_DNA-bind_regulator"/>
</dbReference>
<protein>
    <recommendedName>
        <fullName evidence="1">Transcription regulator PadR N-terminal domain-containing protein</fullName>
    </recommendedName>
</protein>
<keyword evidence="3" id="KW-1185">Reference proteome</keyword>